<dbReference type="InterPro" id="IPR011042">
    <property type="entry name" value="6-blade_b-propeller_TolB-like"/>
</dbReference>
<gene>
    <name evidence="2" type="ORF">JAAARDRAFT_129506</name>
</gene>
<sequence length="652" mass="71434">MPKTAPYGTWSSPITAEALTKSSISIGDVLIDPVTSTVYHVENRPTEGGRSVVVNTKSKKDVFGSEWNARTGVQEYGGAAAIVHGGVVYLSHFADNRLYAVKEGAQPEAVTPDNKNHRFADFTVHPKHTHLLVAILEDHTHPLPADVVTSLAVINTHSKTVSIIISGADFYNSPRFSPDGKHLAWQQWFHPDMPWEGSEIHVGDVVVSAKGELSIAAPAYIAGRRGDISAAYPFWTADDILVFSSDVSGYYNPWKYSCADKQTVPIFPSPVVEDFNGPSWLMGWSHGAPLESGKIFFTAYRDGRNVFYLVGLQSGSLEEVKCPYATVEYIRRLSRDQVVFMGRKDTEPAAVVLCTISKTSPTFTVLKSTAGESDSAFPPSIISVPEPFSLKVPPHGEPLYVVFYPPRNPEYSGTSIDGEKPPCVVHIHGGPTSAEPQGLDWKKQYFTSRGFAWLDVNYGGSSWYGRRYTDRLVGKWGIVDVQDTVAAVETLSGPSHSLIDPKRLAIRGGSAGGFTTLAALCFSPATFAAGTSSYGVSDLRKLAEDTHKFESRYLEKLVGGTPELVPEIYKERSPVFHADKIMSPLLILQGSIDAVVPPEQAEAIVKDIEARGGKVEYILFEGEGHGWRKAENIKIAMEKEIQFYEEVFGLKK</sequence>
<dbReference type="HOGENOM" id="CLU_012236_1_0_1"/>
<dbReference type="Proteomes" id="UP000027265">
    <property type="component" value="Unassembled WGS sequence"/>
</dbReference>
<dbReference type="SUPFAM" id="SSF53474">
    <property type="entry name" value="alpha/beta-Hydrolases"/>
    <property type="match status" value="1"/>
</dbReference>
<dbReference type="PANTHER" id="PTHR43056">
    <property type="entry name" value="PEPTIDASE S9 PROLYL OLIGOPEPTIDASE"/>
    <property type="match status" value="1"/>
</dbReference>
<dbReference type="PANTHER" id="PTHR43056:SF5">
    <property type="entry name" value="PEPTIDASE S9 PROLYL OLIGOPEPTIDASE CATALYTIC DOMAIN-CONTAINING PROTEIN"/>
    <property type="match status" value="1"/>
</dbReference>
<dbReference type="Gene3D" id="3.40.50.1820">
    <property type="entry name" value="alpha/beta hydrolase"/>
    <property type="match status" value="1"/>
</dbReference>
<dbReference type="InterPro" id="IPR001375">
    <property type="entry name" value="Peptidase_S9_cat"/>
</dbReference>
<dbReference type="InParanoid" id="A0A067PSY1"/>
<dbReference type="Gene3D" id="2.120.10.30">
    <property type="entry name" value="TolB, C-terminal domain"/>
    <property type="match status" value="1"/>
</dbReference>
<dbReference type="SUPFAM" id="SSF82171">
    <property type="entry name" value="DPP6 N-terminal domain-like"/>
    <property type="match status" value="1"/>
</dbReference>
<dbReference type="InterPro" id="IPR050585">
    <property type="entry name" value="Xaa-Pro_dipeptidyl-ppase/CocE"/>
</dbReference>
<dbReference type="OrthoDB" id="43744at2759"/>
<accession>A0A067PSY1</accession>
<name>A0A067PSY1_9AGAM</name>
<dbReference type="GO" id="GO:0008236">
    <property type="term" value="F:serine-type peptidase activity"/>
    <property type="evidence" value="ECO:0007669"/>
    <property type="project" value="InterPro"/>
</dbReference>
<dbReference type="AlphaFoldDB" id="A0A067PSY1"/>
<dbReference type="Pfam" id="PF00326">
    <property type="entry name" value="Peptidase_S9"/>
    <property type="match status" value="1"/>
</dbReference>
<dbReference type="STRING" id="933084.A0A067PSY1"/>
<evidence type="ECO:0000259" key="1">
    <source>
        <dbReference type="Pfam" id="PF00326"/>
    </source>
</evidence>
<feature type="domain" description="Peptidase S9 prolyl oligopeptidase catalytic" evidence="1">
    <location>
        <begin position="439"/>
        <end position="649"/>
    </location>
</feature>
<reference evidence="3" key="1">
    <citation type="journal article" date="2014" name="Proc. Natl. Acad. Sci. U.S.A.">
        <title>Extensive sampling of basidiomycete genomes demonstrates inadequacy of the white-rot/brown-rot paradigm for wood decay fungi.</title>
        <authorList>
            <person name="Riley R."/>
            <person name="Salamov A.A."/>
            <person name="Brown D.W."/>
            <person name="Nagy L.G."/>
            <person name="Floudas D."/>
            <person name="Held B.W."/>
            <person name="Levasseur A."/>
            <person name="Lombard V."/>
            <person name="Morin E."/>
            <person name="Otillar R."/>
            <person name="Lindquist E.A."/>
            <person name="Sun H."/>
            <person name="LaButti K.M."/>
            <person name="Schmutz J."/>
            <person name="Jabbour D."/>
            <person name="Luo H."/>
            <person name="Baker S.E."/>
            <person name="Pisabarro A.G."/>
            <person name="Walton J.D."/>
            <person name="Blanchette R.A."/>
            <person name="Henrissat B."/>
            <person name="Martin F."/>
            <person name="Cullen D."/>
            <person name="Hibbett D.S."/>
            <person name="Grigoriev I.V."/>
        </authorList>
    </citation>
    <scope>NUCLEOTIDE SEQUENCE [LARGE SCALE GENOMIC DNA]</scope>
    <source>
        <strain evidence="3">MUCL 33604</strain>
    </source>
</reference>
<keyword evidence="3" id="KW-1185">Reference proteome</keyword>
<proteinExistence type="predicted"/>
<evidence type="ECO:0000313" key="2">
    <source>
        <dbReference type="EMBL" id="KDQ57918.1"/>
    </source>
</evidence>
<dbReference type="EMBL" id="KL197718">
    <property type="protein sequence ID" value="KDQ57918.1"/>
    <property type="molecule type" value="Genomic_DNA"/>
</dbReference>
<organism evidence="2 3">
    <name type="scientific">Jaapia argillacea MUCL 33604</name>
    <dbReference type="NCBI Taxonomy" id="933084"/>
    <lineage>
        <taxon>Eukaryota</taxon>
        <taxon>Fungi</taxon>
        <taxon>Dikarya</taxon>
        <taxon>Basidiomycota</taxon>
        <taxon>Agaricomycotina</taxon>
        <taxon>Agaricomycetes</taxon>
        <taxon>Agaricomycetidae</taxon>
        <taxon>Jaapiales</taxon>
        <taxon>Jaapiaceae</taxon>
        <taxon>Jaapia</taxon>
    </lineage>
</organism>
<protein>
    <recommendedName>
        <fullName evidence="1">Peptidase S9 prolyl oligopeptidase catalytic domain-containing protein</fullName>
    </recommendedName>
</protein>
<dbReference type="InterPro" id="IPR029058">
    <property type="entry name" value="AB_hydrolase_fold"/>
</dbReference>
<evidence type="ECO:0000313" key="3">
    <source>
        <dbReference type="Proteomes" id="UP000027265"/>
    </source>
</evidence>
<dbReference type="GO" id="GO:0006508">
    <property type="term" value="P:proteolysis"/>
    <property type="evidence" value="ECO:0007669"/>
    <property type="project" value="InterPro"/>
</dbReference>